<dbReference type="Proteomes" id="UP001362999">
    <property type="component" value="Unassembled WGS sequence"/>
</dbReference>
<accession>A0AAW0B9E8</accession>
<feature type="domain" description="CxC2-like cysteine cluster KDZ transposase-associated" evidence="2">
    <location>
        <begin position="228"/>
        <end position="337"/>
    </location>
</feature>
<dbReference type="InterPro" id="IPR041457">
    <property type="entry name" value="CxC2_KDZ-assoc"/>
</dbReference>
<protein>
    <recommendedName>
        <fullName evidence="2">CxC2-like cysteine cluster KDZ transposase-associated domain-containing protein</fullName>
    </recommendedName>
</protein>
<feature type="compositionally biased region" description="Basic residues" evidence="1">
    <location>
        <begin position="1"/>
        <end position="11"/>
    </location>
</feature>
<dbReference type="PANTHER" id="PTHR33104">
    <property type="entry name" value="SI:DKEY-29D5.2"/>
    <property type="match status" value="1"/>
</dbReference>
<dbReference type="InterPro" id="IPR040521">
    <property type="entry name" value="KDZ"/>
</dbReference>
<reference evidence="3 4" key="1">
    <citation type="journal article" date="2024" name="J Genomics">
        <title>Draft genome sequencing and assembly of Favolaschia claudopus CIRM-BRFM 2984 isolated from oak limbs.</title>
        <authorList>
            <person name="Navarro D."/>
            <person name="Drula E."/>
            <person name="Chaduli D."/>
            <person name="Cazenave R."/>
            <person name="Ahrendt S."/>
            <person name="Wang J."/>
            <person name="Lipzen A."/>
            <person name="Daum C."/>
            <person name="Barry K."/>
            <person name="Grigoriev I.V."/>
            <person name="Favel A."/>
            <person name="Rosso M.N."/>
            <person name="Martin F."/>
        </authorList>
    </citation>
    <scope>NUCLEOTIDE SEQUENCE [LARGE SCALE GENOMIC DNA]</scope>
    <source>
        <strain evidence="3 4">CIRM-BRFM 2984</strain>
    </source>
</reference>
<organism evidence="3 4">
    <name type="scientific">Favolaschia claudopus</name>
    <dbReference type="NCBI Taxonomy" id="2862362"/>
    <lineage>
        <taxon>Eukaryota</taxon>
        <taxon>Fungi</taxon>
        <taxon>Dikarya</taxon>
        <taxon>Basidiomycota</taxon>
        <taxon>Agaricomycotina</taxon>
        <taxon>Agaricomycetes</taxon>
        <taxon>Agaricomycetidae</taxon>
        <taxon>Agaricales</taxon>
        <taxon>Marasmiineae</taxon>
        <taxon>Mycenaceae</taxon>
        <taxon>Favolaschia</taxon>
    </lineage>
</organism>
<dbReference type="PANTHER" id="PTHR33104:SF2">
    <property type="entry name" value="CXC3 LIKE CYSTEINE CLUSTER DOMAIN-CONTAINING PROTEIN"/>
    <property type="match status" value="1"/>
</dbReference>
<feature type="compositionally biased region" description="Polar residues" evidence="1">
    <location>
        <begin position="73"/>
        <end position="91"/>
    </location>
</feature>
<evidence type="ECO:0000313" key="4">
    <source>
        <dbReference type="Proteomes" id="UP001362999"/>
    </source>
</evidence>
<comment type="caution">
    <text evidence="3">The sequence shown here is derived from an EMBL/GenBank/DDBJ whole genome shotgun (WGS) entry which is preliminary data.</text>
</comment>
<evidence type="ECO:0000259" key="2">
    <source>
        <dbReference type="Pfam" id="PF18803"/>
    </source>
</evidence>
<dbReference type="AlphaFoldDB" id="A0AAW0B9E8"/>
<gene>
    <name evidence="3" type="ORF">R3P38DRAFT_3317718</name>
</gene>
<feature type="region of interest" description="Disordered" evidence="1">
    <location>
        <begin position="1"/>
        <end position="126"/>
    </location>
</feature>
<name>A0AAW0B9E8_9AGAR</name>
<dbReference type="Pfam" id="PF18758">
    <property type="entry name" value="KDZ"/>
    <property type="match status" value="1"/>
</dbReference>
<sequence length="1091" mass="122948">MDKRSRKRKYHGAFEYDPLPPVNAAASSSNSAPSIPLPVHSASGSSSPPRRYATNRRAVPSGTGFGWEANDTPLASTTPFVSVSTSGSDPTLQELDSADDPAPEPTAPPTTSQKFGPLEDKTRRPQGASVAIAEVLPLFPAIQAAVLNTFSHCRLGSDCGCGANAEDTVFRCVDCFNAPLWCRQCIVSQHRYTPFHHIEKWNGKFFARDSLAAPAATESCPSSPSSDCGIVVQTHLVSDGKPCPNIDPRKRHITREFTILDYNGIHTREVQFCGCVREDFAEWQQLLGVRLFPATFKHPQTAFTFTVMKQFHIHSLASKKSAYDYIKALCMFTDNAGHHNVTDRYREFLFAFRLWRFCTLQRRSGQAHGIDFWVPFRRAGSLTIRCPACPEVGFNISRETMDAALASERHKFTLYLSIDGNFKLQLKNKRGDPHDFALNDGKGYFVDVEDYKDYLKVAKPEDELGTCWHLRAARMQNIAKFKNAIVSGVIAVQCARHGFYMTQGMVDLSKGEAFANADYALIFALAEAALLRWIRGIYDIWCHYGIHLLDRVKDLFPSMLSIIEKITGAIPKMHILNHIERCQMQWNLNWIPYSAFTVGEMIETGWAVHNLTAGSTKEMNPGHRHDAIDETSHHWNFEKMISLAATLLRLYRLAVSERRKRTLNFEAVDRQMRQQYPENVPKWEAMDVTPKVVKGELHSVFQVSFKKGPPTHAAAYEKLLKAEVAAEQQRKAEMSAADMAEAGNTGSATATETRDLGSGQSRLSKMSAPADVMRAARSRFFQDITALRSKQVQRVPDFSRRMTEVDPDKPEDSPLFLPSQFGPAQRATMKIEDLGKLEYSLREGLAYDAIMELRRAIRTRNWNRDLKHGAIHGVGRTTRAGNYLKTLSNDIELASDTYRRVRVGLVRLGLPNDDETLRPLDHRKKADGKDGKKLELGDARKEEPWFWKVIQPSGMTSGEKAEWDMEMDRVKLFRDRALRDRAVEEQETLEAEVERTIASFRRYCDIWEEIASSKQDAGVSGGAVAYAHKQAAMYDRLRVDCEREWARAPSLIAQDEKDEEEKAKKEELELAAATAGGTEYEPDFTAYFDVV</sequence>
<dbReference type="EMBL" id="JAWWNJ010000037">
    <property type="protein sequence ID" value="KAK7022606.1"/>
    <property type="molecule type" value="Genomic_DNA"/>
</dbReference>
<feature type="compositionally biased region" description="Low complexity" evidence="1">
    <location>
        <begin position="22"/>
        <end position="38"/>
    </location>
</feature>
<evidence type="ECO:0000313" key="3">
    <source>
        <dbReference type="EMBL" id="KAK7022606.1"/>
    </source>
</evidence>
<proteinExistence type="predicted"/>
<dbReference type="Pfam" id="PF18803">
    <property type="entry name" value="CxC2"/>
    <property type="match status" value="1"/>
</dbReference>
<feature type="region of interest" description="Disordered" evidence="1">
    <location>
        <begin position="739"/>
        <end position="769"/>
    </location>
</feature>
<keyword evidence="4" id="KW-1185">Reference proteome</keyword>
<evidence type="ECO:0000256" key="1">
    <source>
        <dbReference type="SAM" id="MobiDB-lite"/>
    </source>
</evidence>